<protein>
    <submittedName>
        <fullName evidence="1">Unannotated protein</fullName>
    </submittedName>
</protein>
<evidence type="ECO:0000313" key="2">
    <source>
        <dbReference type="EMBL" id="CAB4649934.1"/>
    </source>
</evidence>
<proteinExistence type="predicted"/>
<sequence length="50" mass="5202">MALGAGVTVGVIVAVVGRSWVSEIWYCTAVAVPTKFGNGSKVTVPFEFTV</sequence>
<dbReference type="EMBL" id="CAEZWE010000021">
    <property type="protein sequence ID" value="CAB4649934.1"/>
    <property type="molecule type" value="Genomic_DNA"/>
</dbReference>
<accession>A0A6J6DB79</accession>
<evidence type="ECO:0000313" key="1">
    <source>
        <dbReference type="EMBL" id="CAB4561227.1"/>
    </source>
</evidence>
<gene>
    <name evidence="1" type="ORF">UFOPK1572_00851</name>
    <name evidence="2" type="ORF">UFOPK2169_00693</name>
</gene>
<dbReference type="AlphaFoldDB" id="A0A6J6DB79"/>
<dbReference type="EMBL" id="CAEZTC010000096">
    <property type="protein sequence ID" value="CAB4561227.1"/>
    <property type="molecule type" value="Genomic_DNA"/>
</dbReference>
<reference evidence="1" key="1">
    <citation type="submission" date="2020-05" db="EMBL/GenBank/DDBJ databases">
        <authorList>
            <person name="Chiriac C."/>
            <person name="Salcher M."/>
            <person name="Ghai R."/>
            <person name="Kavagutti S V."/>
        </authorList>
    </citation>
    <scope>NUCLEOTIDE SEQUENCE</scope>
</reference>
<organism evidence="1">
    <name type="scientific">freshwater metagenome</name>
    <dbReference type="NCBI Taxonomy" id="449393"/>
    <lineage>
        <taxon>unclassified sequences</taxon>
        <taxon>metagenomes</taxon>
        <taxon>ecological metagenomes</taxon>
    </lineage>
</organism>
<name>A0A6J6DB79_9ZZZZ</name>